<name>A0A1F7Z454_9BACT</name>
<feature type="transmembrane region" description="Helical" evidence="1">
    <location>
        <begin position="21"/>
        <end position="41"/>
    </location>
</feature>
<dbReference type="Pfam" id="PF07963">
    <property type="entry name" value="N_methyl"/>
    <property type="match status" value="1"/>
</dbReference>
<sequence length="180" mass="19327">MIYQAQKTNIKNQKSKAFSGYTLIELLVVLLVFTILAYVIVQSLALSLRGSRKSENLGQVKGNVEYAMNVMERHLRNARGIPVGGCTPNQITYQDEWGTATNPYFSCVGGANGYIASGSARLTSTEIYIDCTAGNVFDCPPPTAGVPPSIIINLVGRDANSSGAEGADVTSTTKLLLRIY</sequence>
<keyword evidence="1" id="KW-0812">Transmembrane</keyword>
<gene>
    <name evidence="2" type="ORF">A3D01_00865</name>
</gene>
<dbReference type="InterPro" id="IPR045584">
    <property type="entry name" value="Pilin-like"/>
</dbReference>
<dbReference type="EMBL" id="MGGR01000007">
    <property type="protein sequence ID" value="OGM34307.1"/>
    <property type="molecule type" value="Genomic_DNA"/>
</dbReference>
<dbReference type="STRING" id="1802505.A3D01_00865"/>
<dbReference type="SUPFAM" id="SSF54523">
    <property type="entry name" value="Pili subunits"/>
    <property type="match status" value="1"/>
</dbReference>
<proteinExistence type="predicted"/>
<evidence type="ECO:0000313" key="3">
    <source>
        <dbReference type="Proteomes" id="UP000177169"/>
    </source>
</evidence>
<keyword evidence="1" id="KW-1133">Transmembrane helix</keyword>
<keyword evidence="1" id="KW-0472">Membrane</keyword>
<organism evidence="2 3">
    <name type="scientific">Candidatus Woesebacteria bacterium RIFCSPHIGHO2_02_FULL_39_13</name>
    <dbReference type="NCBI Taxonomy" id="1802505"/>
    <lineage>
        <taxon>Bacteria</taxon>
        <taxon>Candidatus Woeseibacteriota</taxon>
    </lineage>
</organism>
<comment type="caution">
    <text evidence="2">The sequence shown here is derived from an EMBL/GenBank/DDBJ whole genome shotgun (WGS) entry which is preliminary data.</text>
</comment>
<dbReference type="AlphaFoldDB" id="A0A1F7Z454"/>
<dbReference type="NCBIfam" id="TIGR02532">
    <property type="entry name" value="IV_pilin_GFxxxE"/>
    <property type="match status" value="1"/>
</dbReference>
<dbReference type="InterPro" id="IPR012902">
    <property type="entry name" value="N_methyl_site"/>
</dbReference>
<dbReference type="Proteomes" id="UP000177169">
    <property type="component" value="Unassembled WGS sequence"/>
</dbReference>
<dbReference type="Gene3D" id="3.30.700.10">
    <property type="entry name" value="Glycoprotein, Type 4 Pilin"/>
    <property type="match status" value="1"/>
</dbReference>
<evidence type="ECO:0000313" key="2">
    <source>
        <dbReference type="EMBL" id="OGM34307.1"/>
    </source>
</evidence>
<reference evidence="2 3" key="1">
    <citation type="journal article" date="2016" name="Nat. Commun.">
        <title>Thousands of microbial genomes shed light on interconnected biogeochemical processes in an aquifer system.</title>
        <authorList>
            <person name="Anantharaman K."/>
            <person name="Brown C.T."/>
            <person name="Hug L.A."/>
            <person name="Sharon I."/>
            <person name="Castelle C.J."/>
            <person name="Probst A.J."/>
            <person name="Thomas B.C."/>
            <person name="Singh A."/>
            <person name="Wilkins M.J."/>
            <person name="Karaoz U."/>
            <person name="Brodie E.L."/>
            <person name="Williams K.H."/>
            <person name="Hubbard S.S."/>
            <person name="Banfield J.F."/>
        </authorList>
    </citation>
    <scope>NUCLEOTIDE SEQUENCE [LARGE SCALE GENOMIC DNA]</scope>
</reference>
<protein>
    <submittedName>
        <fullName evidence="2">Uncharacterized protein</fullName>
    </submittedName>
</protein>
<evidence type="ECO:0000256" key="1">
    <source>
        <dbReference type="SAM" id="Phobius"/>
    </source>
</evidence>
<accession>A0A1F7Z454</accession>